<comment type="caution">
    <text evidence="2">The sequence shown here is derived from an EMBL/GenBank/DDBJ whole genome shotgun (WGS) entry which is preliminary data.</text>
</comment>
<reference evidence="2 3" key="1">
    <citation type="submission" date="2015-01" db="EMBL/GenBank/DDBJ databases">
        <title>Evolution of Trichinella species and genotypes.</title>
        <authorList>
            <person name="Korhonen P.K."/>
            <person name="Edoardo P."/>
            <person name="Giuseppe L.R."/>
            <person name="Gasser R.B."/>
        </authorList>
    </citation>
    <scope>NUCLEOTIDE SEQUENCE [LARGE SCALE GENOMIC DNA]</scope>
    <source>
        <strain evidence="2">ISS2496</strain>
    </source>
</reference>
<proteinExistence type="predicted"/>
<evidence type="ECO:0000313" key="3">
    <source>
        <dbReference type="Proteomes" id="UP000054783"/>
    </source>
</evidence>
<gene>
    <name evidence="2" type="ORF">T12_7266</name>
</gene>
<name>A0A0V0Z915_9BILA</name>
<feature type="region of interest" description="Disordered" evidence="1">
    <location>
        <begin position="1"/>
        <end position="52"/>
    </location>
</feature>
<dbReference type="AlphaFoldDB" id="A0A0V0Z915"/>
<evidence type="ECO:0000256" key="1">
    <source>
        <dbReference type="SAM" id="MobiDB-lite"/>
    </source>
</evidence>
<dbReference type="OrthoDB" id="10390086at2759"/>
<dbReference type="EMBL" id="JYDQ01000294">
    <property type="protein sequence ID" value="KRY09058.1"/>
    <property type="molecule type" value="Genomic_DNA"/>
</dbReference>
<evidence type="ECO:0000313" key="2">
    <source>
        <dbReference type="EMBL" id="KRY09058.1"/>
    </source>
</evidence>
<protein>
    <submittedName>
        <fullName evidence="2">Uncharacterized protein</fullName>
    </submittedName>
</protein>
<keyword evidence="3" id="KW-1185">Reference proteome</keyword>
<dbReference type="Proteomes" id="UP000054783">
    <property type="component" value="Unassembled WGS sequence"/>
</dbReference>
<accession>A0A0V0Z915</accession>
<sequence length="72" mass="8471">MRKAALREEKKKKKKKEEEEEKEEEGILFGERVSSLNNGSHERRSEWTGNARPRNYTAVLKKAAFVEPLLKR</sequence>
<organism evidence="2 3">
    <name type="scientific">Trichinella patagoniensis</name>
    <dbReference type="NCBI Taxonomy" id="990121"/>
    <lineage>
        <taxon>Eukaryota</taxon>
        <taxon>Metazoa</taxon>
        <taxon>Ecdysozoa</taxon>
        <taxon>Nematoda</taxon>
        <taxon>Enoplea</taxon>
        <taxon>Dorylaimia</taxon>
        <taxon>Trichinellida</taxon>
        <taxon>Trichinellidae</taxon>
        <taxon>Trichinella</taxon>
    </lineage>
</organism>